<dbReference type="InterPro" id="IPR001789">
    <property type="entry name" value="Sig_transdc_resp-reg_receiver"/>
</dbReference>
<dbReference type="Pfam" id="PF00158">
    <property type="entry name" value="Sigma54_activat"/>
    <property type="match status" value="1"/>
</dbReference>
<dbReference type="PROSITE" id="PS50045">
    <property type="entry name" value="SIGMA54_INTERACT_4"/>
    <property type="match status" value="1"/>
</dbReference>
<dbReference type="Proteomes" id="UP001172778">
    <property type="component" value="Unassembled WGS sequence"/>
</dbReference>
<dbReference type="Pfam" id="PF00072">
    <property type="entry name" value="Response_reg"/>
    <property type="match status" value="1"/>
</dbReference>
<dbReference type="PANTHER" id="PTHR32071">
    <property type="entry name" value="TRANSCRIPTIONAL REGULATORY PROTEIN"/>
    <property type="match status" value="1"/>
</dbReference>
<sequence length="472" mass="51822">MTAPLPGLLIVDDDALICDTLSFVLSDSYAIRTAASRNEAIAVATSVEFKARIALVDLGLPPSPHRPDEGFRLVVELLALQPDIKVIVLSGQSSPANAMHARTLGAIDFVAKPADPKEIRTVLAQALNVQTAERAMQPALEVAGLIGQSPLMERLKRQIHQFASAPFPVLIIGESGSGKEAVAKALHSSSPRHPSPFLALNCAALNASLIEATLFGHAKGAFTGATGSKAGYFEEAGEGTLFLDEIGELPLDLQSKLLRVLENGEYQRVGETQTRQSHARIVAATNRDLRQLSRLGEFRSDLYHRLSVLTIETPALRELEDDRWVLLEHFSKLYANELNTRLFQLDDPARQLFEHYSFPGNVRELRNIAIRLLAKHPGERVSRQILEAELDSEALDSNPVGSGNLDLTSAKRALQTASNFNLDQVLRHWEQTYIDAALKLADGNMSQAARLLGINRTTLYSRLDALRETNRR</sequence>
<dbReference type="InterPro" id="IPR027417">
    <property type="entry name" value="P-loop_NTPase"/>
</dbReference>
<dbReference type="Gene3D" id="1.10.8.60">
    <property type="match status" value="1"/>
</dbReference>
<reference evidence="8" key="1">
    <citation type="submission" date="2023-03" db="EMBL/GenBank/DDBJ databases">
        <title>Chitinimonas shenzhenensis gen. nov., sp. nov., a novel member of family Burkholderiaceae isolated from activated sludge collected in Shen Zhen, China.</title>
        <authorList>
            <person name="Wang X."/>
        </authorList>
    </citation>
    <scope>NUCLEOTIDE SEQUENCE</scope>
    <source>
        <strain evidence="8">DQS-5</strain>
    </source>
</reference>
<gene>
    <name evidence="8" type="ORF">PZA18_03735</name>
</gene>
<feature type="domain" description="Sigma-54 factor interaction" evidence="6">
    <location>
        <begin position="145"/>
        <end position="374"/>
    </location>
</feature>
<proteinExistence type="predicted"/>
<dbReference type="CDD" id="cd00009">
    <property type="entry name" value="AAA"/>
    <property type="match status" value="1"/>
</dbReference>
<evidence type="ECO:0000256" key="1">
    <source>
        <dbReference type="ARBA" id="ARBA00022741"/>
    </source>
</evidence>
<keyword evidence="4" id="KW-0804">Transcription</keyword>
<dbReference type="SMART" id="SM00382">
    <property type="entry name" value="AAA"/>
    <property type="match status" value="1"/>
</dbReference>
<dbReference type="PROSITE" id="PS00688">
    <property type="entry name" value="SIGMA54_INTERACT_3"/>
    <property type="match status" value="1"/>
</dbReference>
<dbReference type="InterPro" id="IPR025662">
    <property type="entry name" value="Sigma_54_int_dom_ATP-bd_1"/>
</dbReference>
<keyword evidence="3" id="KW-0805">Transcription regulation</keyword>
<dbReference type="InterPro" id="IPR058031">
    <property type="entry name" value="AAA_lid_NorR"/>
</dbReference>
<evidence type="ECO:0000313" key="9">
    <source>
        <dbReference type="Proteomes" id="UP001172778"/>
    </source>
</evidence>
<dbReference type="Pfam" id="PF25601">
    <property type="entry name" value="AAA_lid_14"/>
    <property type="match status" value="1"/>
</dbReference>
<dbReference type="PROSITE" id="PS50110">
    <property type="entry name" value="RESPONSE_REGULATORY"/>
    <property type="match status" value="1"/>
</dbReference>
<dbReference type="SMART" id="SM00448">
    <property type="entry name" value="REC"/>
    <property type="match status" value="1"/>
</dbReference>
<dbReference type="InterPro" id="IPR002078">
    <property type="entry name" value="Sigma_54_int"/>
</dbReference>
<accession>A0ABT7DWZ1</accession>
<feature type="domain" description="Response regulatory" evidence="7">
    <location>
        <begin position="7"/>
        <end position="127"/>
    </location>
</feature>
<evidence type="ECO:0000259" key="7">
    <source>
        <dbReference type="PROSITE" id="PS50110"/>
    </source>
</evidence>
<evidence type="ECO:0000313" key="8">
    <source>
        <dbReference type="EMBL" id="MDK2123162.1"/>
    </source>
</evidence>
<dbReference type="InterPro" id="IPR011006">
    <property type="entry name" value="CheY-like_superfamily"/>
</dbReference>
<dbReference type="InterPro" id="IPR025944">
    <property type="entry name" value="Sigma_54_int_dom_CS"/>
</dbReference>
<keyword evidence="5" id="KW-0597">Phosphoprotein</keyword>
<dbReference type="Gene3D" id="3.40.50.2300">
    <property type="match status" value="1"/>
</dbReference>
<dbReference type="PRINTS" id="PR01590">
    <property type="entry name" value="HTHFIS"/>
</dbReference>
<dbReference type="SUPFAM" id="SSF46689">
    <property type="entry name" value="Homeodomain-like"/>
    <property type="match status" value="1"/>
</dbReference>
<dbReference type="Gene3D" id="1.10.10.60">
    <property type="entry name" value="Homeodomain-like"/>
    <property type="match status" value="1"/>
</dbReference>
<dbReference type="InterPro" id="IPR003593">
    <property type="entry name" value="AAA+_ATPase"/>
</dbReference>
<dbReference type="InterPro" id="IPR002197">
    <property type="entry name" value="HTH_Fis"/>
</dbReference>
<organism evidence="8 9">
    <name type="scientific">Parachitinimonas caeni</name>
    <dbReference type="NCBI Taxonomy" id="3031301"/>
    <lineage>
        <taxon>Bacteria</taxon>
        <taxon>Pseudomonadati</taxon>
        <taxon>Pseudomonadota</taxon>
        <taxon>Betaproteobacteria</taxon>
        <taxon>Neisseriales</taxon>
        <taxon>Chitinibacteraceae</taxon>
        <taxon>Parachitinimonas</taxon>
    </lineage>
</organism>
<keyword evidence="9" id="KW-1185">Reference proteome</keyword>
<dbReference type="Gene3D" id="3.40.50.300">
    <property type="entry name" value="P-loop containing nucleotide triphosphate hydrolases"/>
    <property type="match status" value="1"/>
</dbReference>
<dbReference type="Pfam" id="PF02954">
    <property type="entry name" value="HTH_8"/>
    <property type="match status" value="1"/>
</dbReference>
<keyword evidence="2" id="KW-0067">ATP-binding</keyword>
<dbReference type="SUPFAM" id="SSF52540">
    <property type="entry name" value="P-loop containing nucleoside triphosphate hydrolases"/>
    <property type="match status" value="1"/>
</dbReference>
<name>A0ABT7DWZ1_9NEIS</name>
<dbReference type="InterPro" id="IPR009057">
    <property type="entry name" value="Homeodomain-like_sf"/>
</dbReference>
<dbReference type="EMBL" id="JARRAF010000003">
    <property type="protein sequence ID" value="MDK2123162.1"/>
    <property type="molecule type" value="Genomic_DNA"/>
</dbReference>
<feature type="modified residue" description="4-aspartylphosphate" evidence="5">
    <location>
        <position position="57"/>
    </location>
</feature>
<evidence type="ECO:0000259" key="6">
    <source>
        <dbReference type="PROSITE" id="PS50045"/>
    </source>
</evidence>
<protein>
    <submittedName>
        <fullName evidence="8">Sigma-54 dependent transcriptional regulator</fullName>
    </submittedName>
</protein>
<evidence type="ECO:0000256" key="3">
    <source>
        <dbReference type="ARBA" id="ARBA00023015"/>
    </source>
</evidence>
<dbReference type="PROSITE" id="PS00675">
    <property type="entry name" value="SIGMA54_INTERACT_1"/>
    <property type="match status" value="1"/>
</dbReference>
<comment type="caution">
    <text evidence="8">The sequence shown here is derived from an EMBL/GenBank/DDBJ whole genome shotgun (WGS) entry which is preliminary data.</text>
</comment>
<dbReference type="RefSeq" id="WP_284099451.1">
    <property type="nucleotide sequence ID" value="NZ_JARRAF010000003.1"/>
</dbReference>
<evidence type="ECO:0000256" key="2">
    <source>
        <dbReference type="ARBA" id="ARBA00022840"/>
    </source>
</evidence>
<dbReference type="SUPFAM" id="SSF52172">
    <property type="entry name" value="CheY-like"/>
    <property type="match status" value="1"/>
</dbReference>
<evidence type="ECO:0000256" key="4">
    <source>
        <dbReference type="ARBA" id="ARBA00023163"/>
    </source>
</evidence>
<keyword evidence="1" id="KW-0547">Nucleotide-binding</keyword>
<evidence type="ECO:0000256" key="5">
    <source>
        <dbReference type="PROSITE-ProRule" id="PRU00169"/>
    </source>
</evidence>